<dbReference type="PROSITE" id="PS50110">
    <property type="entry name" value="RESPONSE_REGULATORY"/>
    <property type="match status" value="1"/>
</dbReference>
<feature type="modified residue" description="4-aspartylphosphate" evidence="3">
    <location>
        <position position="52"/>
    </location>
</feature>
<dbReference type="InterPro" id="IPR058245">
    <property type="entry name" value="NreC/VraR/RcsB-like_REC"/>
</dbReference>
<dbReference type="GO" id="GO:0003677">
    <property type="term" value="F:DNA binding"/>
    <property type="evidence" value="ECO:0007669"/>
    <property type="project" value="UniProtKB-KW"/>
</dbReference>
<name>A0A1H6R042_9GAMM</name>
<protein>
    <submittedName>
        <fullName evidence="6">Two component transcriptional regulator, LuxR family</fullName>
    </submittedName>
</protein>
<evidence type="ECO:0000256" key="1">
    <source>
        <dbReference type="ARBA" id="ARBA00022553"/>
    </source>
</evidence>
<dbReference type="SUPFAM" id="SSF52172">
    <property type="entry name" value="CheY-like"/>
    <property type="match status" value="1"/>
</dbReference>
<evidence type="ECO:0000259" key="4">
    <source>
        <dbReference type="PROSITE" id="PS50043"/>
    </source>
</evidence>
<keyword evidence="2" id="KW-0238">DNA-binding</keyword>
<dbReference type="AlphaFoldDB" id="A0A1H6R042"/>
<dbReference type="PANTHER" id="PTHR45566">
    <property type="entry name" value="HTH-TYPE TRANSCRIPTIONAL REGULATOR YHJB-RELATED"/>
    <property type="match status" value="1"/>
</dbReference>
<dbReference type="SUPFAM" id="SSF46894">
    <property type="entry name" value="C-terminal effector domain of the bipartite response regulators"/>
    <property type="match status" value="1"/>
</dbReference>
<dbReference type="CDD" id="cd06170">
    <property type="entry name" value="LuxR_C_like"/>
    <property type="match status" value="1"/>
</dbReference>
<dbReference type="EMBL" id="FNYO01000005">
    <property type="protein sequence ID" value="SEI46614.1"/>
    <property type="molecule type" value="Genomic_DNA"/>
</dbReference>
<dbReference type="PANTHER" id="PTHR45566:SF1">
    <property type="entry name" value="HTH-TYPE TRANSCRIPTIONAL REGULATOR YHJB-RELATED"/>
    <property type="match status" value="1"/>
</dbReference>
<accession>A0A1H6R042</accession>
<dbReference type="STRING" id="170623.SAMN04244579_00633"/>
<sequence length="234" mass="25073">MKILIADDHALIVAAVQAKLAQLGEDVEFRCAGRLDELFAAAGEAPDLALVDLAMPGARDCEHIARLRERHPALPLIVLSGSDDPSLIRALLDLGVRGYLPKAYNAEILLSAVRLVLVGGTYIPPIVLGLPGFSGSLEKAALPHDSADALELLQRQLTERQIEVLRLLSQGKPNKLIARELGICEGTVKIHLAAVFRVLKVHNRTEAVVMVNSLDGLYGDAVRDAAAARGHSAR</sequence>
<dbReference type="InterPro" id="IPR051015">
    <property type="entry name" value="EvgA-like"/>
</dbReference>
<dbReference type="Pfam" id="PF00072">
    <property type="entry name" value="Response_reg"/>
    <property type="match status" value="1"/>
</dbReference>
<dbReference type="SMART" id="SM00421">
    <property type="entry name" value="HTH_LUXR"/>
    <property type="match status" value="1"/>
</dbReference>
<evidence type="ECO:0000313" key="7">
    <source>
        <dbReference type="Proteomes" id="UP000199005"/>
    </source>
</evidence>
<organism evidence="6 7">
    <name type="scientific">Azotobacter beijerinckii</name>
    <dbReference type="NCBI Taxonomy" id="170623"/>
    <lineage>
        <taxon>Bacteria</taxon>
        <taxon>Pseudomonadati</taxon>
        <taxon>Pseudomonadota</taxon>
        <taxon>Gammaproteobacteria</taxon>
        <taxon>Pseudomonadales</taxon>
        <taxon>Pseudomonadaceae</taxon>
        <taxon>Azotobacter</taxon>
    </lineage>
</organism>
<evidence type="ECO:0000256" key="3">
    <source>
        <dbReference type="PROSITE-ProRule" id="PRU00169"/>
    </source>
</evidence>
<feature type="domain" description="HTH luxR-type" evidence="4">
    <location>
        <begin position="150"/>
        <end position="215"/>
    </location>
</feature>
<dbReference type="InterPro" id="IPR011006">
    <property type="entry name" value="CheY-like_superfamily"/>
</dbReference>
<dbReference type="RefSeq" id="WP_090897097.1">
    <property type="nucleotide sequence ID" value="NZ_FNYO01000005.1"/>
</dbReference>
<dbReference type="Gene3D" id="3.40.50.2300">
    <property type="match status" value="1"/>
</dbReference>
<evidence type="ECO:0000259" key="5">
    <source>
        <dbReference type="PROSITE" id="PS50110"/>
    </source>
</evidence>
<keyword evidence="1 3" id="KW-0597">Phosphoprotein</keyword>
<dbReference type="InterPro" id="IPR001789">
    <property type="entry name" value="Sig_transdc_resp-reg_receiver"/>
</dbReference>
<dbReference type="Pfam" id="PF00196">
    <property type="entry name" value="GerE"/>
    <property type="match status" value="1"/>
</dbReference>
<reference evidence="6 7" key="1">
    <citation type="submission" date="2016-10" db="EMBL/GenBank/DDBJ databases">
        <authorList>
            <person name="de Groot N.N."/>
        </authorList>
    </citation>
    <scope>NUCLEOTIDE SEQUENCE [LARGE SCALE GENOMIC DNA]</scope>
    <source>
        <strain evidence="6 7">DSM 1041</strain>
    </source>
</reference>
<dbReference type="SMART" id="SM00448">
    <property type="entry name" value="REC"/>
    <property type="match status" value="1"/>
</dbReference>
<dbReference type="Proteomes" id="UP000199005">
    <property type="component" value="Unassembled WGS sequence"/>
</dbReference>
<dbReference type="InterPro" id="IPR016032">
    <property type="entry name" value="Sig_transdc_resp-reg_C-effctor"/>
</dbReference>
<proteinExistence type="predicted"/>
<feature type="domain" description="Response regulatory" evidence="5">
    <location>
        <begin position="2"/>
        <end position="117"/>
    </location>
</feature>
<gene>
    <name evidence="6" type="ORF">SAMN04244579_00633</name>
</gene>
<dbReference type="PROSITE" id="PS50043">
    <property type="entry name" value="HTH_LUXR_2"/>
    <property type="match status" value="1"/>
</dbReference>
<dbReference type="GO" id="GO:0006355">
    <property type="term" value="P:regulation of DNA-templated transcription"/>
    <property type="evidence" value="ECO:0007669"/>
    <property type="project" value="InterPro"/>
</dbReference>
<dbReference type="PRINTS" id="PR00038">
    <property type="entry name" value="HTHLUXR"/>
</dbReference>
<dbReference type="GO" id="GO:0000160">
    <property type="term" value="P:phosphorelay signal transduction system"/>
    <property type="evidence" value="ECO:0007669"/>
    <property type="project" value="InterPro"/>
</dbReference>
<dbReference type="InterPro" id="IPR000792">
    <property type="entry name" value="Tscrpt_reg_LuxR_C"/>
</dbReference>
<evidence type="ECO:0000256" key="2">
    <source>
        <dbReference type="ARBA" id="ARBA00023125"/>
    </source>
</evidence>
<dbReference type="CDD" id="cd17535">
    <property type="entry name" value="REC_NarL-like"/>
    <property type="match status" value="1"/>
</dbReference>
<evidence type="ECO:0000313" key="6">
    <source>
        <dbReference type="EMBL" id="SEI46614.1"/>
    </source>
</evidence>